<name>A0A6V8ICU3_9PROT</name>
<dbReference type="GO" id="GO:0003677">
    <property type="term" value="F:DNA binding"/>
    <property type="evidence" value="ECO:0007669"/>
    <property type="project" value="InterPro"/>
</dbReference>
<protein>
    <submittedName>
        <fullName evidence="1">Uncharacterized protein</fullName>
    </submittedName>
</protein>
<dbReference type="Gene3D" id="1.10.260.40">
    <property type="entry name" value="lambda repressor-like DNA-binding domains"/>
    <property type="match status" value="1"/>
</dbReference>
<gene>
    <name evidence="1" type="ORF">DmAi_29660</name>
</gene>
<dbReference type="EMBL" id="BLJP01000036">
    <property type="protein sequence ID" value="GFE94907.1"/>
    <property type="molecule type" value="Genomic_DNA"/>
</dbReference>
<organism evidence="1 2">
    <name type="scientific">Acetobacter persici</name>
    <dbReference type="NCBI Taxonomy" id="1076596"/>
    <lineage>
        <taxon>Bacteria</taxon>
        <taxon>Pseudomonadati</taxon>
        <taxon>Pseudomonadota</taxon>
        <taxon>Alphaproteobacteria</taxon>
        <taxon>Acetobacterales</taxon>
        <taxon>Acetobacteraceae</taxon>
        <taxon>Acetobacter</taxon>
    </lineage>
</organism>
<evidence type="ECO:0000313" key="1">
    <source>
        <dbReference type="EMBL" id="GFE94907.1"/>
    </source>
</evidence>
<proteinExistence type="predicted"/>
<dbReference type="AlphaFoldDB" id="A0A6V8ICU3"/>
<dbReference type="InterPro" id="IPR059216">
    <property type="entry name" value="LeuA_carph_isopro_dom"/>
</dbReference>
<sequence length="80" mass="9033">MSQQNAVREIVAMFGGLKRTASALGHKNHSTIYGWVRSGRIPQWREPELQGAISRHQLEIPKETYCAAFGHDRRNESEAA</sequence>
<reference evidence="1 2" key="1">
    <citation type="journal article" date="2020" name="Cell Rep.">
        <title>Local necrotic cells trigger systemic immune activation via gut microbiome dysbiosis in Drosophila.</title>
        <authorList>
            <person name="Kosakamoto H."/>
            <person name="Yamauchi T."/>
            <person name="Akuzawa-Tokita Y."/>
            <person name="Nishimura K."/>
            <person name="Soga T."/>
            <person name="Murakami T."/>
            <person name="Mori H."/>
            <person name="Yamamoto K."/>
            <person name="Miyazaki R."/>
            <person name="Koto A."/>
            <person name="Miura M."/>
            <person name="Obata F."/>
        </authorList>
    </citation>
    <scope>NUCLEOTIDE SEQUENCE [LARGE SCALE GENOMIC DNA]</scope>
    <source>
        <strain evidence="1 2">Ai</strain>
    </source>
</reference>
<dbReference type="RefSeq" id="WP_202205916.1">
    <property type="nucleotide sequence ID" value="NZ_BLJP01000036.1"/>
</dbReference>
<accession>A0A6V8ICU3</accession>
<dbReference type="InterPro" id="IPR010982">
    <property type="entry name" value="Lambda_DNA-bd_dom_sf"/>
</dbReference>
<keyword evidence="2" id="KW-1185">Reference proteome</keyword>
<comment type="caution">
    <text evidence="1">The sequence shown here is derived from an EMBL/GenBank/DDBJ whole genome shotgun (WGS) entry which is preliminary data.</text>
</comment>
<dbReference type="NCBIfam" id="NF046037">
    <property type="entry name" value="carphisopro"/>
    <property type="match status" value="1"/>
</dbReference>
<dbReference type="Proteomes" id="UP000548726">
    <property type="component" value="Unassembled WGS sequence"/>
</dbReference>
<evidence type="ECO:0000313" key="2">
    <source>
        <dbReference type="Proteomes" id="UP000548726"/>
    </source>
</evidence>